<proteinExistence type="predicted"/>
<comment type="caution">
    <text evidence="1">The sequence shown here is derived from an EMBL/GenBank/DDBJ whole genome shotgun (WGS) entry which is preliminary data.</text>
</comment>
<dbReference type="PANTHER" id="PTHR37886">
    <property type="entry name" value="S-ADENOSYL-L-METHIONINE-DEPENDENT METHYLTRANSFERASES SUPERFAMILY PROTEIN"/>
    <property type="match status" value="1"/>
</dbReference>
<reference evidence="1" key="1">
    <citation type="submission" date="2019-02" db="EMBL/GenBank/DDBJ databases">
        <authorList>
            <person name="Li S.-H."/>
        </authorList>
    </citation>
    <scope>NUCLEOTIDE SEQUENCE</scope>
    <source>
        <strain evidence="1">IMCC11814</strain>
    </source>
</reference>
<dbReference type="PANTHER" id="PTHR37886:SF1">
    <property type="entry name" value="S-ADENOSYL-L-METHIONINE-DEPENDENT METHYLTRANSFERASES SUPERFAMILY PROTEIN"/>
    <property type="match status" value="1"/>
</dbReference>
<sequence length="224" mass="25491">MKYFFIRLIRKINPFAFLYPEGDKGIEAVGHREYIGGNWDEIGALQFNFLVSKGLKPESFLLDIACGSLRLGVKAIPYLEAGHYLGIEKEPGLVKAGLEQEMDPVVKAEKAPRIIISDSFEFARLEQKADFAMAQSLFSHLPPDMINHCFKNLHACLVDGGAFYATYFEVTTARKNPDKPHDHGYFAYTKQEMLAFGEDNGYSAEYIGEWNHPRDQRVVEYRKV</sequence>
<dbReference type="RefSeq" id="WP_279247636.1">
    <property type="nucleotide sequence ID" value="NZ_SHNO01000001.1"/>
</dbReference>
<gene>
    <name evidence="1" type="ORF">EYC82_00735</name>
</gene>
<dbReference type="Proteomes" id="UP001143304">
    <property type="component" value="Unassembled WGS sequence"/>
</dbReference>
<keyword evidence="2" id="KW-1185">Reference proteome</keyword>
<dbReference type="SUPFAM" id="SSF53335">
    <property type="entry name" value="S-adenosyl-L-methionine-dependent methyltransferases"/>
    <property type="match status" value="1"/>
</dbReference>
<evidence type="ECO:0000313" key="2">
    <source>
        <dbReference type="Proteomes" id="UP001143304"/>
    </source>
</evidence>
<dbReference type="Gene3D" id="3.40.50.150">
    <property type="entry name" value="Vaccinia Virus protein VP39"/>
    <property type="match status" value="1"/>
</dbReference>
<dbReference type="GO" id="GO:0008168">
    <property type="term" value="F:methyltransferase activity"/>
    <property type="evidence" value="ECO:0007669"/>
    <property type="project" value="UniProtKB-KW"/>
</dbReference>
<dbReference type="GO" id="GO:0032259">
    <property type="term" value="P:methylation"/>
    <property type="evidence" value="ECO:0007669"/>
    <property type="project" value="UniProtKB-KW"/>
</dbReference>
<evidence type="ECO:0000313" key="1">
    <source>
        <dbReference type="EMBL" id="MCX2975878.1"/>
    </source>
</evidence>
<dbReference type="InterPro" id="IPR029063">
    <property type="entry name" value="SAM-dependent_MTases_sf"/>
</dbReference>
<dbReference type="EMBL" id="SHNO01000001">
    <property type="protein sequence ID" value="MCX2975878.1"/>
    <property type="molecule type" value="Genomic_DNA"/>
</dbReference>
<keyword evidence="1" id="KW-0489">Methyltransferase</keyword>
<keyword evidence="1" id="KW-0808">Transferase</keyword>
<protein>
    <submittedName>
        <fullName evidence="1">Class I SAM-dependent methyltransferase</fullName>
    </submittedName>
</protein>
<accession>A0ABT3T0V1</accession>
<name>A0ABT3T0V1_9GAMM</name>
<organism evidence="1 2">
    <name type="scientific">Candidatus Marimicrobium litorale</name>
    <dbReference type="NCBI Taxonomy" id="2518991"/>
    <lineage>
        <taxon>Bacteria</taxon>
        <taxon>Pseudomonadati</taxon>
        <taxon>Pseudomonadota</taxon>
        <taxon>Gammaproteobacteria</taxon>
        <taxon>Cellvibrionales</taxon>
        <taxon>Halieaceae</taxon>
        <taxon>Marimicrobium</taxon>
    </lineage>
</organism>